<dbReference type="Pfam" id="PF00587">
    <property type="entry name" value="tRNA-synt_2b"/>
    <property type="match status" value="1"/>
</dbReference>
<comment type="catalytic activity">
    <reaction evidence="13">
        <text>pretRNA = a 3'-half-tRNA molecule with a 5'-OH end + a 5'-half-tRNA molecule with a 2',3'-cyclic phosphate end + an intron with a 2',3'-cyclic phosphate and a 5'-hydroxyl terminus.</text>
        <dbReference type="EC" id="4.6.1.16"/>
    </reaction>
</comment>
<dbReference type="EMBL" id="LT934115">
    <property type="protein sequence ID" value="VAH56630.1"/>
    <property type="molecule type" value="Genomic_DNA"/>
</dbReference>
<dbReference type="InterPro" id="IPR036621">
    <property type="entry name" value="Anticodon-bd_dom_sf"/>
</dbReference>
<dbReference type="InterPro" id="IPR012947">
    <property type="entry name" value="tRNA_SAD"/>
</dbReference>
<dbReference type="HAMAP" id="MF_00184">
    <property type="entry name" value="Thr_tRNA_synth"/>
    <property type="match status" value="1"/>
</dbReference>
<dbReference type="InterPro" id="IPR002320">
    <property type="entry name" value="Thr-tRNA-ligase_IIa"/>
</dbReference>
<dbReference type="PANTHER" id="PTHR11451:SF46">
    <property type="entry name" value="THREONINE--TRNA LIGASE"/>
    <property type="match status" value="1"/>
</dbReference>
<feature type="domain" description="Aminoacyl-transfer RNA synthetases class-II family profile" evidence="16">
    <location>
        <begin position="318"/>
        <end position="560"/>
    </location>
</feature>
<evidence type="ECO:0000256" key="6">
    <source>
        <dbReference type="ARBA" id="ARBA00022490"/>
    </source>
</evidence>
<dbReference type="EC" id="4.6.1.16" evidence="4"/>
<dbReference type="PANTHER" id="PTHR11451">
    <property type="entry name" value="THREONINE-TRNA LIGASE"/>
    <property type="match status" value="1"/>
</dbReference>
<dbReference type="PRINTS" id="PR01047">
    <property type="entry name" value="TRNASYNTHTHR"/>
</dbReference>
<feature type="domain" description="TGS" evidence="17">
    <location>
        <begin position="41"/>
        <end position="103"/>
    </location>
</feature>
<dbReference type="FunFam" id="3.30.930.10:FF:000019">
    <property type="entry name" value="Threonine--tRNA ligase"/>
    <property type="match status" value="1"/>
</dbReference>
<dbReference type="AlphaFoldDB" id="A0A9R0VEC4"/>
<keyword evidence="15" id="KW-1133">Transmembrane helix</keyword>
<dbReference type="GO" id="GO:0006435">
    <property type="term" value="P:threonyl-tRNA aminoacylation"/>
    <property type="evidence" value="ECO:0007669"/>
    <property type="project" value="InterPro"/>
</dbReference>
<keyword evidence="10" id="KW-0648">Protein biosynthesis</keyword>
<dbReference type="InterPro" id="IPR004154">
    <property type="entry name" value="Anticodon-bd"/>
</dbReference>
<dbReference type="EC" id="6.1.1.3" evidence="5"/>
<dbReference type="SUPFAM" id="SSF53032">
    <property type="entry name" value="tRNA-intron endonuclease catalytic domain-like"/>
    <property type="match status" value="1"/>
</dbReference>
<comment type="similarity">
    <text evidence="3">Belongs to the class-II aminoacyl-tRNA synthetase family.</text>
</comment>
<feature type="transmembrane region" description="Helical" evidence="15">
    <location>
        <begin position="1021"/>
        <end position="1039"/>
    </location>
</feature>
<dbReference type="InterPro" id="IPR002314">
    <property type="entry name" value="aa-tRNA-synt_IIb"/>
</dbReference>
<dbReference type="GO" id="GO:0005524">
    <property type="term" value="F:ATP binding"/>
    <property type="evidence" value="ECO:0007669"/>
    <property type="project" value="UniProtKB-KW"/>
</dbReference>
<evidence type="ECO:0000256" key="2">
    <source>
        <dbReference type="ARBA" id="ARBA00008078"/>
    </source>
</evidence>
<dbReference type="InterPro" id="IPR033728">
    <property type="entry name" value="ThrRS_core"/>
</dbReference>
<dbReference type="Gene3D" id="3.40.50.800">
    <property type="entry name" value="Anticodon-binding domain"/>
    <property type="match status" value="1"/>
</dbReference>
<comment type="similarity">
    <text evidence="2">Belongs to the tRNA-intron endonuclease family.</text>
</comment>
<keyword evidence="7" id="KW-0436">Ligase</keyword>
<dbReference type="GO" id="GO:0003676">
    <property type="term" value="F:nucleic acid binding"/>
    <property type="evidence" value="ECO:0007669"/>
    <property type="project" value="InterPro"/>
</dbReference>
<dbReference type="Proteomes" id="UP000324705">
    <property type="component" value="Chromosome 3A"/>
</dbReference>
<evidence type="ECO:0000256" key="12">
    <source>
        <dbReference type="ARBA" id="ARBA00031900"/>
    </source>
</evidence>
<dbReference type="Gene3D" id="3.40.1350.10">
    <property type="match status" value="1"/>
</dbReference>
<name>A0A9R0VEC4_TRITD</name>
<evidence type="ECO:0000256" key="7">
    <source>
        <dbReference type="ARBA" id="ARBA00022598"/>
    </source>
</evidence>
<dbReference type="InterPro" id="IPR018163">
    <property type="entry name" value="Thr/Ala-tRNA-synth_IIc_edit"/>
</dbReference>
<keyword evidence="9" id="KW-0067">ATP-binding</keyword>
<evidence type="ECO:0000259" key="16">
    <source>
        <dbReference type="PROSITE" id="PS50862"/>
    </source>
</evidence>
<evidence type="ECO:0000256" key="10">
    <source>
        <dbReference type="ARBA" id="ARBA00022917"/>
    </source>
</evidence>
<keyword evidence="15" id="KW-0812">Transmembrane</keyword>
<keyword evidence="19" id="KW-1185">Reference proteome</keyword>
<dbReference type="CDD" id="cd00771">
    <property type="entry name" value="ThrRS_core"/>
    <property type="match status" value="1"/>
</dbReference>
<dbReference type="FunFam" id="3.40.1350.10:FF:000005">
    <property type="entry name" value="tRNA-splicing endonuclease subunit Sen2-1"/>
    <property type="match status" value="1"/>
</dbReference>
<dbReference type="Gene3D" id="3.30.54.20">
    <property type="match status" value="1"/>
</dbReference>
<dbReference type="GO" id="GO:0004829">
    <property type="term" value="F:threonine-tRNA ligase activity"/>
    <property type="evidence" value="ECO:0007669"/>
    <property type="project" value="UniProtKB-EC"/>
</dbReference>
<dbReference type="SUPFAM" id="SSF81271">
    <property type="entry name" value="TGS-like"/>
    <property type="match status" value="1"/>
</dbReference>
<organism evidence="18 19">
    <name type="scientific">Triticum turgidum subsp. durum</name>
    <name type="common">Durum wheat</name>
    <name type="synonym">Triticum durum</name>
    <dbReference type="NCBI Taxonomy" id="4567"/>
    <lineage>
        <taxon>Eukaryota</taxon>
        <taxon>Viridiplantae</taxon>
        <taxon>Streptophyta</taxon>
        <taxon>Embryophyta</taxon>
        <taxon>Tracheophyta</taxon>
        <taxon>Spermatophyta</taxon>
        <taxon>Magnoliopsida</taxon>
        <taxon>Liliopsida</taxon>
        <taxon>Poales</taxon>
        <taxon>Poaceae</taxon>
        <taxon>BOP clade</taxon>
        <taxon>Pooideae</taxon>
        <taxon>Triticodae</taxon>
        <taxon>Triticeae</taxon>
        <taxon>Triticinae</taxon>
        <taxon>Triticum</taxon>
    </lineage>
</organism>
<dbReference type="SUPFAM" id="SSF55681">
    <property type="entry name" value="Class II aaRS and biotin synthetases"/>
    <property type="match status" value="1"/>
</dbReference>
<sequence>MGDPAVAPDAAYLEAVTQKRIRIFEEIQARQALERLNIGGDPIRVTLPDGAIKEGKKWISTPMDIASGISTGLAASCLIAQVNGVLWDMTRPLEGDCDLKLFKFDSNEGRDTFWHSSAHILGEVSVIIHSQFIFFLIEEDVCLQSIERVYGCKLCIGPCTTRGEGFYYDAHYKDLTLNDTHFGLIDKQAKKAVAVEIINELPEDKTITVYRCGPLVDLCRGPHIPNTSFVKAFACLKASASYWRGKADRESLQRVYGISFPDSKRLKEYQHMIEEAKKRDHRLLGQSQKLFFFHPLRSLLTGLLLDSSLTKLCNYAAQVLSPNIYNMQLWETSGHAANYKDNMFVFEIEKQEFGLKPMNCPGHCLMFGHEVRSYRELPLRMADFGVLHRNELSGALTGLTRVRRFQQDDAHIFCTESQIKDEVRSCLEFIDYVYKIFGFEYELELSTRPEKYLGDIETWNKAEQQLTEALNEFGKPWKINEADGAFYGPKIDIGVFDALKRKFQCATLQLDFQLPLRFKLTYSAEDEAKLERPVMIHRAILGSVERMFAILLEHYNGKWPLWLSPRQAIVCCVSANSLTYAKEVHAQIRAAGFHVDIDMTDRTIQKKVREAQLAQFNYILVVGAKEAESGKILELLPCDHEVTGSSPGNSLLQKCRERLRTIDAKWSDPSPDPGQAGATCTGLPFLYILKYTCVFCECLYEGDKIGNLGLSEGMPRVFTNVRQQHPVVELVVLNFVEWDDWRKAGAGGFDSFLMDMSGPRWKKGKDGKDFAALAAAQPMSSIVAKLQSSLEGSKLVATLSSRGGDAVLGVNPQEAALLNRAAFGRALENVGAEKQWFQLGAEEVFYLHHALECIVVESANKDLMSQGELWDHLCSASESFPEMYRAYSHLRSKNWVVRSGLQYGTDFVAYRHHPALVHSEFAVVVVPEGSGFGGRCGRLKVWSDLLCALRASGSVAKTLLVLTISSNVCELRSPDCLERLVVHERTITRWIAQQCREQRCKPCREEAYTEEQDHAGETVVFNYWGLVLGFAVLSSLLVYKLRFRQSS</sequence>
<dbReference type="NCBIfam" id="TIGR00418">
    <property type="entry name" value="thrS"/>
    <property type="match status" value="1"/>
</dbReference>
<dbReference type="InterPro" id="IPR036167">
    <property type="entry name" value="tRNA_intron_Endo_cat-like_sf"/>
</dbReference>
<evidence type="ECO:0000259" key="17">
    <source>
        <dbReference type="PROSITE" id="PS51880"/>
    </source>
</evidence>
<dbReference type="InterPro" id="IPR006677">
    <property type="entry name" value="tRNA_intron_Endonuc_cat-like"/>
</dbReference>
<comment type="subcellular location">
    <subcellularLocation>
        <location evidence="1">Cytoplasm</location>
    </subcellularLocation>
</comment>
<evidence type="ECO:0000256" key="13">
    <source>
        <dbReference type="ARBA" id="ARBA00034031"/>
    </source>
</evidence>
<dbReference type="GO" id="GO:0006388">
    <property type="term" value="P:tRNA splicing, via endonucleolytic cleavage and ligation"/>
    <property type="evidence" value="ECO:0007669"/>
    <property type="project" value="InterPro"/>
</dbReference>
<evidence type="ECO:0000256" key="11">
    <source>
        <dbReference type="ARBA" id="ARBA00023146"/>
    </source>
</evidence>
<dbReference type="InterPro" id="IPR045864">
    <property type="entry name" value="aa-tRNA-synth_II/BPL/LPL"/>
</dbReference>
<dbReference type="GO" id="GO:0000213">
    <property type="term" value="F:tRNA-intron lyase activity"/>
    <property type="evidence" value="ECO:0007669"/>
    <property type="project" value="UniProtKB-EC"/>
</dbReference>
<protein>
    <recommendedName>
        <fullName evidence="12">Threonyl-tRNA synthetase</fullName>
        <ecNumber evidence="4">4.6.1.16</ecNumber>
        <ecNumber evidence="5">6.1.1.3</ecNumber>
    </recommendedName>
</protein>
<evidence type="ECO:0000256" key="1">
    <source>
        <dbReference type="ARBA" id="ARBA00004496"/>
    </source>
</evidence>
<dbReference type="Pfam" id="PF02824">
    <property type="entry name" value="TGS"/>
    <property type="match status" value="1"/>
</dbReference>
<dbReference type="GO" id="GO:0009507">
    <property type="term" value="C:chloroplast"/>
    <property type="evidence" value="ECO:0007669"/>
    <property type="project" value="TreeGrafter"/>
</dbReference>
<dbReference type="Gene3D" id="3.30.930.10">
    <property type="entry name" value="Bira Bifunctional Protein, Domain 2"/>
    <property type="match status" value="1"/>
</dbReference>
<dbReference type="PROSITE" id="PS50862">
    <property type="entry name" value="AA_TRNA_LIGASE_II"/>
    <property type="match status" value="1"/>
</dbReference>
<dbReference type="FunFam" id="3.10.20.30:FF:000006">
    <property type="entry name" value="Threonine--tRNA ligase, cytoplasmic"/>
    <property type="match status" value="1"/>
</dbReference>
<dbReference type="CDD" id="cd01667">
    <property type="entry name" value="TGS_ThrRS"/>
    <property type="match status" value="1"/>
</dbReference>
<keyword evidence="8" id="KW-0547">Nucleotide-binding</keyword>
<dbReference type="Pfam" id="PF01974">
    <property type="entry name" value="tRNA_int_endo"/>
    <property type="match status" value="1"/>
</dbReference>
<dbReference type="Gene3D" id="3.10.20.30">
    <property type="match status" value="1"/>
</dbReference>
<evidence type="ECO:0000256" key="14">
    <source>
        <dbReference type="ARBA" id="ARBA00049515"/>
    </source>
</evidence>
<dbReference type="InterPro" id="IPR011856">
    <property type="entry name" value="tRNA_endonuc-like_dom_sf"/>
</dbReference>
<evidence type="ECO:0000313" key="18">
    <source>
        <dbReference type="EMBL" id="VAH56630.1"/>
    </source>
</evidence>
<reference evidence="18 19" key="1">
    <citation type="submission" date="2017-09" db="EMBL/GenBank/DDBJ databases">
        <authorList>
            <consortium name="International Durum Wheat Genome Sequencing Consortium (IDWGSC)"/>
            <person name="Milanesi L."/>
        </authorList>
    </citation>
    <scope>NUCLEOTIDE SEQUENCE [LARGE SCALE GENOMIC DNA]</scope>
    <source>
        <strain evidence="19">cv. Svevo</strain>
    </source>
</reference>
<dbReference type="SMART" id="SM00863">
    <property type="entry name" value="tRNA_SAD"/>
    <property type="match status" value="1"/>
</dbReference>
<comment type="catalytic activity">
    <reaction evidence="14">
        <text>tRNA(Thr) + L-threonine + ATP = L-threonyl-tRNA(Thr) + AMP + diphosphate + H(+)</text>
        <dbReference type="Rhea" id="RHEA:24624"/>
        <dbReference type="Rhea" id="RHEA-COMP:9670"/>
        <dbReference type="Rhea" id="RHEA-COMP:9704"/>
        <dbReference type="ChEBI" id="CHEBI:15378"/>
        <dbReference type="ChEBI" id="CHEBI:30616"/>
        <dbReference type="ChEBI" id="CHEBI:33019"/>
        <dbReference type="ChEBI" id="CHEBI:57926"/>
        <dbReference type="ChEBI" id="CHEBI:78442"/>
        <dbReference type="ChEBI" id="CHEBI:78534"/>
        <dbReference type="ChEBI" id="CHEBI:456215"/>
        <dbReference type="EC" id="6.1.1.3"/>
    </reaction>
</comment>
<evidence type="ECO:0000256" key="4">
    <source>
        <dbReference type="ARBA" id="ARBA00012573"/>
    </source>
</evidence>
<evidence type="ECO:0000256" key="8">
    <source>
        <dbReference type="ARBA" id="ARBA00022741"/>
    </source>
</evidence>
<evidence type="ECO:0000313" key="19">
    <source>
        <dbReference type="Proteomes" id="UP000324705"/>
    </source>
</evidence>
<dbReference type="InterPro" id="IPR047246">
    <property type="entry name" value="ThrRS_anticodon"/>
</dbReference>
<evidence type="ECO:0000256" key="9">
    <source>
        <dbReference type="ARBA" id="ARBA00022840"/>
    </source>
</evidence>
<proteinExistence type="inferred from homology"/>
<dbReference type="GO" id="GO:0005739">
    <property type="term" value="C:mitochondrion"/>
    <property type="evidence" value="ECO:0007669"/>
    <property type="project" value="TreeGrafter"/>
</dbReference>
<dbReference type="SUPFAM" id="SSF55186">
    <property type="entry name" value="ThrRS/AlaRS common domain"/>
    <property type="match status" value="1"/>
</dbReference>
<dbReference type="SUPFAM" id="SSF52954">
    <property type="entry name" value="Class II aaRS ABD-related"/>
    <property type="match status" value="1"/>
</dbReference>
<gene>
    <name evidence="18" type="ORF">TRITD_3Av1G018340</name>
</gene>
<dbReference type="InterPro" id="IPR006195">
    <property type="entry name" value="aa-tRNA-synth_II"/>
</dbReference>
<dbReference type="GO" id="GO:0005634">
    <property type="term" value="C:nucleus"/>
    <property type="evidence" value="ECO:0007669"/>
    <property type="project" value="UniProtKB-ARBA"/>
</dbReference>
<dbReference type="Pfam" id="PF03129">
    <property type="entry name" value="HGTP_anticodon"/>
    <property type="match status" value="1"/>
</dbReference>
<dbReference type="InterPro" id="IPR012676">
    <property type="entry name" value="TGS-like"/>
</dbReference>
<dbReference type="Pfam" id="PF07973">
    <property type="entry name" value="tRNA_SAD"/>
    <property type="match status" value="1"/>
</dbReference>
<dbReference type="InterPro" id="IPR004095">
    <property type="entry name" value="TGS"/>
</dbReference>
<evidence type="ECO:0000256" key="5">
    <source>
        <dbReference type="ARBA" id="ARBA00013163"/>
    </source>
</evidence>
<keyword evidence="15" id="KW-0472">Membrane</keyword>
<dbReference type="Gene3D" id="3.30.980.10">
    <property type="entry name" value="Threonyl-trna Synthetase, Chain A, domain 2"/>
    <property type="match status" value="1"/>
</dbReference>
<accession>A0A9R0VEC4</accession>
<evidence type="ECO:0000256" key="15">
    <source>
        <dbReference type="SAM" id="Phobius"/>
    </source>
</evidence>
<dbReference type="CDD" id="cd00860">
    <property type="entry name" value="ThrRS_anticodon"/>
    <property type="match status" value="1"/>
</dbReference>
<evidence type="ECO:0000256" key="3">
    <source>
        <dbReference type="ARBA" id="ARBA00008226"/>
    </source>
</evidence>
<dbReference type="InterPro" id="IPR012675">
    <property type="entry name" value="Beta-grasp_dom_sf"/>
</dbReference>
<keyword evidence="6" id="KW-0963">Cytoplasm</keyword>
<dbReference type="Gramene" id="TRITD3Av1G018340.4">
    <property type="protein sequence ID" value="TRITD3Av1G018340.4"/>
    <property type="gene ID" value="TRITD3Av1G018340"/>
</dbReference>
<dbReference type="PROSITE" id="PS51880">
    <property type="entry name" value="TGS"/>
    <property type="match status" value="1"/>
</dbReference>
<dbReference type="CDD" id="cd22363">
    <property type="entry name" value="tRNA-intron_lyase_C"/>
    <property type="match status" value="1"/>
</dbReference>
<keyword evidence="11" id="KW-0030">Aminoacyl-tRNA synthetase</keyword>